<accession>A0A0E3D9E7</accession>
<reference evidence="1 2" key="2">
    <citation type="journal article" date="2015" name="Arch. Virol.">
        <title>Complete genome sequence analysis and identification of putative metallo-beta-lactamase and SpoIIIE homologs in Bacillus cereus group phage BCP8-2, a new member of the proposed Bastille-like group.</title>
        <authorList>
            <person name="Asare P.T."/>
            <person name="Bandara N."/>
            <person name="Jeong T.Y."/>
            <person name="Ryu S."/>
            <person name="Klumpp J."/>
            <person name="Kim K.P."/>
        </authorList>
    </citation>
    <scope>NUCLEOTIDE SEQUENCE [LARGE SCALE GENOMIC DNA]</scope>
    <source>
        <strain evidence="1">BCP8-2</strain>
    </source>
</reference>
<evidence type="ECO:0000313" key="1">
    <source>
        <dbReference type="EMBL" id="AHJ87062.1"/>
    </source>
</evidence>
<protein>
    <submittedName>
        <fullName evidence="1">Uncharacterized protein</fullName>
    </submittedName>
</protein>
<dbReference type="Proteomes" id="UP000033014">
    <property type="component" value="Segment"/>
</dbReference>
<dbReference type="RefSeq" id="YP_009149585.1">
    <property type="nucleotide sequence ID" value="NC_027355.1"/>
</dbReference>
<reference evidence="2" key="1">
    <citation type="submission" date="2014-01" db="EMBL/GenBank/DDBJ databases">
        <title>Genomic and Proteomic Analysis of Broad Host Range Virulent Bacillus Group Phage BCP8-2 Leading To the Creation of New Genus within Myoviruses.</title>
        <authorList>
            <person name="Bandara N."/>
            <person name="Asare P.T."/>
            <person name="Kim K.P."/>
        </authorList>
    </citation>
    <scope>NUCLEOTIDE SEQUENCE [LARGE SCALE GENOMIC DNA]</scope>
</reference>
<name>A0A0E3D9E7_9CAUD</name>
<gene>
    <name evidence="1" type="ORF">BCP8-2_024</name>
</gene>
<proteinExistence type="predicted"/>
<evidence type="ECO:0000313" key="2">
    <source>
        <dbReference type="Proteomes" id="UP000033014"/>
    </source>
</evidence>
<dbReference type="EMBL" id="KJ081346">
    <property type="protein sequence ID" value="AHJ87062.1"/>
    <property type="molecule type" value="Genomic_DNA"/>
</dbReference>
<dbReference type="OrthoDB" id="22544at10239"/>
<organism evidence="1 2">
    <name type="scientific">Bacillus phage BCP8-2</name>
    <dbReference type="NCBI Taxonomy" id="1129192"/>
    <lineage>
        <taxon>Viruses</taxon>
        <taxon>Duplodnaviria</taxon>
        <taxon>Heunggongvirae</taxon>
        <taxon>Uroviricota</taxon>
        <taxon>Caudoviricetes</taxon>
        <taxon>Herelleviridae</taxon>
        <taxon>Bastillevirinae</taxon>
        <taxon>Caeruleovirus</taxon>
        <taxon>Caeruleovirus BCP82</taxon>
    </lineage>
</organism>
<dbReference type="KEGG" id="vg:24723270"/>
<keyword evidence="2" id="KW-1185">Reference proteome</keyword>
<dbReference type="GeneID" id="24723270"/>
<sequence>MSLFSKDKKWKKAKQLLNHNHTWLEVISYYKSLGGTNVSVYSVIEGDKRLIVDLTDDDQVLLVNKHNELVKDTYDNVLNSRKVFEYHEDDSRNPVEYKT</sequence>